<evidence type="ECO:0000313" key="2">
    <source>
        <dbReference type="WBParaSite" id="Csp11.Scaffold515.g2672.t2"/>
    </source>
</evidence>
<organism evidence="1 2">
    <name type="scientific">Caenorhabditis tropicalis</name>
    <dbReference type="NCBI Taxonomy" id="1561998"/>
    <lineage>
        <taxon>Eukaryota</taxon>
        <taxon>Metazoa</taxon>
        <taxon>Ecdysozoa</taxon>
        <taxon>Nematoda</taxon>
        <taxon>Chromadorea</taxon>
        <taxon>Rhabditida</taxon>
        <taxon>Rhabditina</taxon>
        <taxon>Rhabditomorpha</taxon>
        <taxon>Rhabditoidea</taxon>
        <taxon>Rhabditidae</taxon>
        <taxon>Peloderinae</taxon>
        <taxon>Caenorhabditis</taxon>
    </lineage>
</organism>
<sequence>MDRPATDMENNIFWKIRLLLMMKMRETHTHTHKECKMVPKKDVILTFSTSLAFSTVPHVPVRRVGSPCDIGSFAAVSLI</sequence>
<name>A0A1I7T5S8_9PELO</name>
<dbReference type="AlphaFoldDB" id="A0A1I7T5S8"/>
<reference evidence="2" key="1">
    <citation type="submission" date="2016-11" db="UniProtKB">
        <authorList>
            <consortium name="WormBaseParasite"/>
        </authorList>
    </citation>
    <scope>IDENTIFICATION</scope>
</reference>
<dbReference type="WBParaSite" id="Csp11.Scaffold515.g2672.t2">
    <property type="protein sequence ID" value="Csp11.Scaffold515.g2672.t2"/>
    <property type="gene ID" value="Csp11.Scaffold515.g2672"/>
</dbReference>
<protein>
    <submittedName>
        <fullName evidence="2">Secreted protein</fullName>
    </submittedName>
</protein>
<accession>A0A1I7T5S8</accession>
<dbReference type="Proteomes" id="UP000095282">
    <property type="component" value="Unplaced"/>
</dbReference>
<proteinExistence type="predicted"/>
<evidence type="ECO:0000313" key="1">
    <source>
        <dbReference type="Proteomes" id="UP000095282"/>
    </source>
</evidence>
<keyword evidence="1" id="KW-1185">Reference proteome</keyword>